<organism evidence="1 2">
    <name type="scientific">Rickenella mellea</name>
    <dbReference type="NCBI Taxonomy" id="50990"/>
    <lineage>
        <taxon>Eukaryota</taxon>
        <taxon>Fungi</taxon>
        <taxon>Dikarya</taxon>
        <taxon>Basidiomycota</taxon>
        <taxon>Agaricomycotina</taxon>
        <taxon>Agaricomycetes</taxon>
        <taxon>Hymenochaetales</taxon>
        <taxon>Rickenellaceae</taxon>
        <taxon>Rickenella</taxon>
    </lineage>
</organism>
<dbReference type="EMBL" id="ML170156">
    <property type="protein sequence ID" value="TDL29935.1"/>
    <property type="molecule type" value="Genomic_DNA"/>
</dbReference>
<dbReference type="VEuPathDB" id="FungiDB:BD410DRAFT_47069"/>
<reference evidence="1 2" key="1">
    <citation type="submission" date="2018-06" db="EMBL/GenBank/DDBJ databases">
        <title>A transcriptomic atlas of mushroom development highlights an independent origin of complex multicellularity.</title>
        <authorList>
            <consortium name="DOE Joint Genome Institute"/>
            <person name="Krizsan K."/>
            <person name="Almasi E."/>
            <person name="Merenyi Z."/>
            <person name="Sahu N."/>
            <person name="Viragh M."/>
            <person name="Koszo T."/>
            <person name="Mondo S."/>
            <person name="Kiss B."/>
            <person name="Balint B."/>
            <person name="Kues U."/>
            <person name="Barry K."/>
            <person name="Hegedus J.C."/>
            <person name="Henrissat B."/>
            <person name="Johnson J."/>
            <person name="Lipzen A."/>
            <person name="Ohm R."/>
            <person name="Nagy I."/>
            <person name="Pangilinan J."/>
            <person name="Yan J."/>
            <person name="Xiong Y."/>
            <person name="Grigoriev I.V."/>
            <person name="Hibbett D.S."/>
            <person name="Nagy L.G."/>
        </authorList>
    </citation>
    <scope>NUCLEOTIDE SEQUENCE [LARGE SCALE GENOMIC DNA]</scope>
    <source>
        <strain evidence="1 2">SZMC22713</strain>
    </source>
</reference>
<dbReference type="Proteomes" id="UP000294933">
    <property type="component" value="Unassembled WGS sequence"/>
</dbReference>
<dbReference type="AlphaFoldDB" id="A0A4R5XH24"/>
<dbReference type="OrthoDB" id="2786563at2759"/>
<sequence length="379" mass="42538">MANRLPDEILKEILGPALTVSDDEFSCGRTTDSPFAYKSTSSAFVLLVCKQWMRVTTPLLYETVVIRSKAQAQALADAVKYNPHFGAYIRKLRMEGGYGMSPYTVISKSPNIKDIFISLDVYSDDNVNGLCKALPLTNPRRLILTKHTKATNLKLTKLINELMSCITSKWLCLETFESHASRFYMIEGYLEALKGCRSLTHIVLANCTEEFLVMLVEVANLKSIRITCQYAPWVLRHLVAQSPVLKQIVQFDGKVSSDDEWGIPLPPGPSPPPPLAIESKPGFTPLEDAPWPVADSIWSYIFSFATYPYPRVDLLDSDDLASEDFQHDWIDWAGQKTTACNISLVSKSFHTFIQPYLLHVVDLKDRDVASAAMAYRIEA</sequence>
<evidence type="ECO:0000313" key="2">
    <source>
        <dbReference type="Proteomes" id="UP000294933"/>
    </source>
</evidence>
<protein>
    <submittedName>
        <fullName evidence="1">Uncharacterized protein</fullName>
    </submittedName>
</protein>
<accession>A0A4R5XH24</accession>
<gene>
    <name evidence="1" type="ORF">BD410DRAFT_47069</name>
</gene>
<proteinExistence type="predicted"/>
<evidence type="ECO:0000313" key="1">
    <source>
        <dbReference type="EMBL" id="TDL29935.1"/>
    </source>
</evidence>
<keyword evidence="2" id="KW-1185">Reference proteome</keyword>
<name>A0A4R5XH24_9AGAM</name>